<evidence type="ECO:0000313" key="2">
    <source>
        <dbReference type="EMBL" id="KAK5982772.1"/>
    </source>
</evidence>
<dbReference type="EMBL" id="WIXE01004747">
    <property type="protein sequence ID" value="KAK5982772.1"/>
    <property type="molecule type" value="Genomic_DNA"/>
</dbReference>
<protein>
    <submittedName>
        <fullName evidence="2">Uncharacterized protein</fullName>
    </submittedName>
</protein>
<sequence>MKYICILILATALDCRGCERSMYTLRSMTITKGKDIGNNTSIKTAIDDVQKSFANARLSPKLNPFRPGHMDS</sequence>
<proteinExistence type="predicted"/>
<organism evidence="2 3">
    <name type="scientific">Trichostrongylus colubriformis</name>
    <name type="common">Black scour worm</name>
    <dbReference type="NCBI Taxonomy" id="6319"/>
    <lineage>
        <taxon>Eukaryota</taxon>
        <taxon>Metazoa</taxon>
        <taxon>Ecdysozoa</taxon>
        <taxon>Nematoda</taxon>
        <taxon>Chromadorea</taxon>
        <taxon>Rhabditida</taxon>
        <taxon>Rhabditina</taxon>
        <taxon>Rhabditomorpha</taxon>
        <taxon>Strongyloidea</taxon>
        <taxon>Trichostrongylidae</taxon>
        <taxon>Trichostrongylus</taxon>
    </lineage>
</organism>
<reference evidence="2 3" key="1">
    <citation type="submission" date="2019-10" db="EMBL/GenBank/DDBJ databases">
        <title>Assembly and Annotation for the nematode Trichostrongylus colubriformis.</title>
        <authorList>
            <person name="Martin J."/>
        </authorList>
    </citation>
    <scope>NUCLEOTIDE SEQUENCE [LARGE SCALE GENOMIC DNA]</scope>
    <source>
        <strain evidence="2">G859</strain>
        <tissue evidence="2">Whole worm</tissue>
    </source>
</reference>
<gene>
    <name evidence="2" type="ORF">GCK32_013090</name>
</gene>
<evidence type="ECO:0000256" key="1">
    <source>
        <dbReference type="SAM" id="SignalP"/>
    </source>
</evidence>
<accession>A0AAN8IV70</accession>
<dbReference type="AlphaFoldDB" id="A0AAN8IV70"/>
<feature type="signal peptide" evidence="1">
    <location>
        <begin position="1"/>
        <end position="17"/>
    </location>
</feature>
<name>A0AAN8IV70_TRICO</name>
<feature type="chain" id="PRO_5042836769" evidence="1">
    <location>
        <begin position="18"/>
        <end position="72"/>
    </location>
</feature>
<evidence type="ECO:0000313" key="3">
    <source>
        <dbReference type="Proteomes" id="UP001331761"/>
    </source>
</evidence>
<keyword evidence="1" id="KW-0732">Signal</keyword>
<dbReference type="Proteomes" id="UP001331761">
    <property type="component" value="Unassembled WGS sequence"/>
</dbReference>
<comment type="caution">
    <text evidence="2">The sequence shown here is derived from an EMBL/GenBank/DDBJ whole genome shotgun (WGS) entry which is preliminary data.</text>
</comment>
<keyword evidence="3" id="KW-1185">Reference proteome</keyword>